<organism evidence="2 3">
    <name type="scientific">Tessaracoccus antarcticus</name>
    <dbReference type="NCBI Taxonomy" id="2479848"/>
    <lineage>
        <taxon>Bacteria</taxon>
        <taxon>Bacillati</taxon>
        <taxon>Actinomycetota</taxon>
        <taxon>Actinomycetes</taxon>
        <taxon>Propionibacteriales</taxon>
        <taxon>Propionibacteriaceae</taxon>
        <taxon>Tessaracoccus</taxon>
    </lineage>
</organism>
<dbReference type="CDD" id="cd03674">
    <property type="entry name" value="NUDIX_Hydrolase"/>
    <property type="match status" value="1"/>
</dbReference>
<reference evidence="2 3" key="1">
    <citation type="submission" date="2018-10" db="EMBL/GenBank/DDBJ databases">
        <title>Tessaracoccus antarcticuss sp. nov., isolated from sediment.</title>
        <authorList>
            <person name="Zhou L.Y."/>
            <person name="Du Z.J."/>
        </authorList>
    </citation>
    <scope>NUCLEOTIDE SEQUENCE [LARGE SCALE GENOMIC DNA]</scope>
    <source>
        <strain evidence="2 3">JDX10</strain>
    </source>
</reference>
<dbReference type="InterPro" id="IPR000086">
    <property type="entry name" value="NUDIX_hydrolase_dom"/>
</dbReference>
<dbReference type="AlphaFoldDB" id="A0A3M0G5G8"/>
<dbReference type="PROSITE" id="PS51462">
    <property type="entry name" value="NUDIX"/>
    <property type="match status" value="1"/>
</dbReference>
<gene>
    <name evidence="2" type="ORF">EAX62_09040</name>
</gene>
<dbReference type="InterPro" id="IPR015797">
    <property type="entry name" value="NUDIX_hydrolase-like_dom_sf"/>
</dbReference>
<comment type="caution">
    <text evidence="2">The sequence shown here is derived from an EMBL/GenBank/DDBJ whole genome shotgun (WGS) entry which is preliminary data.</text>
</comment>
<dbReference type="OrthoDB" id="129709at2"/>
<feature type="domain" description="Nudix hydrolase" evidence="1">
    <location>
        <begin position="38"/>
        <end position="170"/>
    </location>
</feature>
<dbReference type="Gene3D" id="3.90.79.10">
    <property type="entry name" value="Nucleoside Triphosphate Pyrophosphohydrolase"/>
    <property type="match status" value="1"/>
</dbReference>
<dbReference type="EMBL" id="REFW01000002">
    <property type="protein sequence ID" value="RMB60291.1"/>
    <property type="molecule type" value="Genomic_DNA"/>
</dbReference>
<dbReference type="SUPFAM" id="SSF55811">
    <property type="entry name" value="Nudix"/>
    <property type="match status" value="1"/>
</dbReference>
<protein>
    <submittedName>
        <fullName evidence="2">NUDIX domain-containing protein</fullName>
    </submittedName>
</protein>
<keyword evidence="3" id="KW-1185">Reference proteome</keyword>
<dbReference type="Pfam" id="PF00293">
    <property type="entry name" value="NUDIX"/>
    <property type="match status" value="1"/>
</dbReference>
<name>A0A3M0G5G8_9ACTN</name>
<evidence type="ECO:0000313" key="3">
    <source>
        <dbReference type="Proteomes" id="UP000275256"/>
    </source>
</evidence>
<accession>A0A3M0G5G8</accession>
<proteinExistence type="predicted"/>
<dbReference type="Proteomes" id="UP000275256">
    <property type="component" value="Unassembled WGS sequence"/>
</dbReference>
<evidence type="ECO:0000259" key="1">
    <source>
        <dbReference type="PROSITE" id="PS51462"/>
    </source>
</evidence>
<evidence type="ECO:0000313" key="2">
    <source>
        <dbReference type="EMBL" id="RMB60291.1"/>
    </source>
</evidence>
<sequence length="183" mass="19997">MALLRDWEAPSSFAATRNDYVALLRDRGAAAMDRDGGPVHLTASCFIFNTALTHVLLCFHRKGQFWVQVGGHIDAADDTLVVAALREAREESGLTELTVVDGVLDLDSHDLGSAFGRCRTHWDVGIAALSPLSPPRVSHESEEVAWFTVNALPQKLAGSMPRRIASMLDQLRLRQPHGMITGI</sequence>